<feature type="compositionally biased region" description="Basic and acidic residues" evidence="1">
    <location>
        <begin position="333"/>
        <end position="346"/>
    </location>
</feature>
<evidence type="ECO:0000313" key="3">
    <source>
        <dbReference type="Proteomes" id="UP000076502"/>
    </source>
</evidence>
<dbReference type="EMBL" id="KQ434905">
    <property type="protein sequence ID" value="KZC11290.1"/>
    <property type="molecule type" value="Genomic_DNA"/>
</dbReference>
<dbReference type="AlphaFoldDB" id="A0A154PJB3"/>
<proteinExistence type="predicted"/>
<feature type="region of interest" description="Disordered" evidence="1">
    <location>
        <begin position="111"/>
        <end position="174"/>
    </location>
</feature>
<protein>
    <submittedName>
        <fullName evidence="2">Uncharacterized protein</fullName>
    </submittedName>
</protein>
<feature type="compositionally biased region" description="Basic and acidic residues" evidence="1">
    <location>
        <begin position="117"/>
        <end position="136"/>
    </location>
</feature>
<feature type="compositionally biased region" description="Basic and acidic residues" evidence="1">
    <location>
        <begin position="147"/>
        <end position="161"/>
    </location>
</feature>
<evidence type="ECO:0000313" key="2">
    <source>
        <dbReference type="EMBL" id="KZC11290.1"/>
    </source>
</evidence>
<dbReference type="Proteomes" id="UP000076502">
    <property type="component" value="Unassembled WGS sequence"/>
</dbReference>
<feature type="compositionally biased region" description="Polar residues" evidence="1">
    <location>
        <begin position="137"/>
        <end position="146"/>
    </location>
</feature>
<feature type="region of interest" description="Disordered" evidence="1">
    <location>
        <begin position="299"/>
        <end position="346"/>
    </location>
</feature>
<organism evidence="2 3">
    <name type="scientific">Dufourea novaeangliae</name>
    <name type="common">Sweat bee</name>
    <dbReference type="NCBI Taxonomy" id="178035"/>
    <lineage>
        <taxon>Eukaryota</taxon>
        <taxon>Metazoa</taxon>
        <taxon>Ecdysozoa</taxon>
        <taxon>Arthropoda</taxon>
        <taxon>Hexapoda</taxon>
        <taxon>Insecta</taxon>
        <taxon>Pterygota</taxon>
        <taxon>Neoptera</taxon>
        <taxon>Endopterygota</taxon>
        <taxon>Hymenoptera</taxon>
        <taxon>Apocrita</taxon>
        <taxon>Aculeata</taxon>
        <taxon>Apoidea</taxon>
        <taxon>Anthophila</taxon>
        <taxon>Halictidae</taxon>
        <taxon>Rophitinae</taxon>
        <taxon>Dufourea</taxon>
    </lineage>
</organism>
<feature type="compositionally biased region" description="Polar residues" evidence="1">
    <location>
        <begin position="303"/>
        <end position="317"/>
    </location>
</feature>
<reference evidence="2 3" key="1">
    <citation type="submission" date="2015-07" db="EMBL/GenBank/DDBJ databases">
        <title>The genome of Dufourea novaeangliae.</title>
        <authorList>
            <person name="Pan H."/>
            <person name="Kapheim K."/>
        </authorList>
    </citation>
    <scope>NUCLEOTIDE SEQUENCE [LARGE SCALE GENOMIC DNA]</scope>
    <source>
        <strain evidence="2">0120121106</strain>
        <tissue evidence="2">Whole body</tissue>
    </source>
</reference>
<accession>A0A154PJB3</accession>
<sequence>MFRDGQYLEVIKASDNCLATAVVTVQEKTIKLKKRKVSTNKWLNTEDWAALYKILEKAILRNVRKEGLFQDSEKCRGKKSTRQLEITYTFEPSEGAKNVTSLPTIRVNVSPAKKKPEKLETPKASLVKEDVRDRTLGKTQSYTSDSTQRRDNSENFEKTAGNDDTCTKATNDTKNDRTKRCLQLESLESNTLEEYVPDTPTVKKLCTDLKYIPSRKSTLERIQVSSNEYSPLILDNKSTTEVVRYIPNSVDSSKVSYETYVPSGTTVLNLPEEYVPTSKGVKASVEEYQPDFTSKSMKFDNSYVPSSVQSINENNPNKSDRMKKQQVQKSSSRQKEVSKKHVDLFT</sequence>
<gene>
    <name evidence="2" type="ORF">WN55_02382</name>
</gene>
<evidence type="ECO:0000256" key="1">
    <source>
        <dbReference type="SAM" id="MobiDB-lite"/>
    </source>
</evidence>
<dbReference type="OMA" id="YTPTLCD"/>
<name>A0A154PJB3_DUFNO</name>
<dbReference type="OrthoDB" id="7630628at2759"/>
<keyword evidence="3" id="KW-1185">Reference proteome</keyword>